<evidence type="ECO:0000256" key="1">
    <source>
        <dbReference type="SAM" id="MobiDB-lite"/>
    </source>
</evidence>
<feature type="region of interest" description="Disordered" evidence="1">
    <location>
        <begin position="26"/>
        <end position="45"/>
    </location>
</feature>
<evidence type="ECO:0000313" key="2">
    <source>
        <dbReference type="EMBL" id="MDN3611329.1"/>
    </source>
</evidence>
<sequence length="45" mass="5375">MNSLQPRPAWSKKKVRPSLLQQMSWWCQQQPQRRANVNRSRSPSP</sequence>
<reference evidence="3" key="1">
    <citation type="journal article" date="2019" name="Int. J. Syst. Evol. Microbiol.">
        <title>The Global Catalogue of Microorganisms (GCM) 10K type strain sequencing project: providing services to taxonomists for standard genome sequencing and annotation.</title>
        <authorList>
            <consortium name="The Broad Institute Genomics Platform"/>
            <consortium name="The Broad Institute Genome Sequencing Center for Infectious Disease"/>
            <person name="Wu L."/>
            <person name="Ma J."/>
        </authorList>
    </citation>
    <scope>NUCLEOTIDE SEQUENCE [LARGE SCALE GENOMIC DNA]</scope>
    <source>
        <strain evidence="3">CECT 7398</strain>
    </source>
</reference>
<comment type="caution">
    <text evidence="2">The sequence shown here is derived from an EMBL/GenBank/DDBJ whole genome shotgun (WGS) entry which is preliminary data.</text>
</comment>
<keyword evidence="3" id="KW-1185">Reference proteome</keyword>
<feature type="compositionally biased region" description="Polar residues" evidence="1">
    <location>
        <begin position="33"/>
        <end position="45"/>
    </location>
</feature>
<organism evidence="2 3">
    <name type="scientific">Vibrio ostreicida</name>
    <dbReference type="NCBI Taxonomy" id="526588"/>
    <lineage>
        <taxon>Bacteria</taxon>
        <taxon>Pseudomonadati</taxon>
        <taxon>Pseudomonadota</taxon>
        <taxon>Gammaproteobacteria</taxon>
        <taxon>Vibrionales</taxon>
        <taxon>Vibrionaceae</taxon>
        <taxon>Vibrio</taxon>
    </lineage>
</organism>
<accession>A0ABT8BY73</accession>
<name>A0ABT8BY73_9VIBR</name>
<evidence type="ECO:0000313" key="3">
    <source>
        <dbReference type="Proteomes" id="UP001238540"/>
    </source>
</evidence>
<protein>
    <recommendedName>
        <fullName evidence="4">Transposase</fullName>
    </recommendedName>
</protein>
<gene>
    <name evidence="2" type="ORF">QWZ16_17145</name>
</gene>
<dbReference type="EMBL" id="JAUFQC010000027">
    <property type="protein sequence ID" value="MDN3611329.1"/>
    <property type="molecule type" value="Genomic_DNA"/>
</dbReference>
<dbReference type="RefSeq" id="WP_290312850.1">
    <property type="nucleotide sequence ID" value="NZ_JAUFQC010000027.1"/>
</dbReference>
<evidence type="ECO:0008006" key="4">
    <source>
        <dbReference type="Google" id="ProtNLM"/>
    </source>
</evidence>
<proteinExistence type="predicted"/>
<dbReference type="Proteomes" id="UP001238540">
    <property type="component" value="Unassembled WGS sequence"/>
</dbReference>